<dbReference type="EMBL" id="BK032580">
    <property type="protein sequence ID" value="DAF49354.1"/>
    <property type="molecule type" value="Genomic_DNA"/>
</dbReference>
<name>A0A8S5SFF5_9CAUD</name>
<protein>
    <submittedName>
        <fullName evidence="1">Uncharacterized protein</fullName>
    </submittedName>
</protein>
<sequence>MLGTQIKKDNFDAELYAKCAEFCNVNGMRMVEHDSYYEVEEITISEPTFQQKAAEINSYYNSRFEVIKSAILDRQMASKTYADLQEQYTKLAAERIAKLKELKGAK</sequence>
<organism evidence="1">
    <name type="scientific">Siphoviridae sp. ct3q24</name>
    <dbReference type="NCBI Taxonomy" id="2827772"/>
    <lineage>
        <taxon>Viruses</taxon>
        <taxon>Duplodnaviria</taxon>
        <taxon>Heunggongvirae</taxon>
        <taxon>Uroviricota</taxon>
        <taxon>Caudoviricetes</taxon>
    </lineage>
</organism>
<proteinExistence type="predicted"/>
<evidence type="ECO:0000313" key="1">
    <source>
        <dbReference type="EMBL" id="DAF49354.1"/>
    </source>
</evidence>
<accession>A0A8S5SFF5</accession>
<reference evidence="1" key="1">
    <citation type="journal article" date="2021" name="Proc. Natl. Acad. Sci. U.S.A.">
        <title>A Catalog of Tens of Thousands of Viruses from Human Metagenomes Reveals Hidden Associations with Chronic Diseases.</title>
        <authorList>
            <person name="Tisza M.J."/>
            <person name="Buck C.B."/>
        </authorList>
    </citation>
    <scope>NUCLEOTIDE SEQUENCE</scope>
    <source>
        <strain evidence="1">Ct3q24</strain>
    </source>
</reference>